<evidence type="ECO:0000256" key="9">
    <source>
        <dbReference type="ARBA" id="ARBA00023242"/>
    </source>
</evidence>
<keyword evidence="5" id="KW-0963">Cytoplasm</keyword>
<evidence type="ECO:0000256" key="5">
    <source>
        <dbReference type="ARBA" id="ARBA00022490"/>
    </source>
</evidence>
<sequence length="266" mass="30885">MDDLLSSLPVEIKELLKRAPNVENKVEEKFAELESSEIFREKNVNFQGESFTIQVPTLDFAFEELLWLNPSFGEHTLEWDYTMCEDAKKEQNTCQLLAKAYEEPLSMVEQQLILQEFENDVKFVYRSGLTPDNLSALVENNPTIVIEALIQLSKCKEMAEYLNALSDITTLHSLEVVNRLTTSCEIPQEFLHQYLERHISSCDSMTDRNVQNRQVRLVCVFVQSLLRNKVIELSEFVIELQPFLVQYSRVKEAAELYKYCSKINLP</sequence>
<evidence type="ECO:0000256" key="8">
    <source>
        <dbReference type="ARBA" id="ARBA00023163"/>
    </source>
</evidence>
<evidence type="ECO:0000313" key="11">
    <source>
        <dbReference type="Proteomes" id="UP001479436"/>
    </source>
</evidence>
<organism evidence="10 11">
    <name type="scientific">Basidiobolus ranarum</name>
    <dbReference type="NCBI Taxonomy" id="34480"/>
    <lineage>
        <taxon>Eukaryota</taxon>
        <taxon>Fungi</taxon>
        <taxon>Fungi incertae sedis</taxon>
        <taxon>Zoopagomycota</taxon>
        <taxon>Entomophthoromycotina</taxon>
        <taxon>Basidiobolomycetes</taxon>
        <taxon>Basidiobolales</taxon>
        <taxon>Basidiobolaceae</taxon>
        <taxon>Basidiobolus</taxon>
    </lineage>
</organism>
<dbReference type="InterPro" id="IPR019312">
    <property type="entry name" value="CNOT11"/>
</dbReference>
<comment type="similarity">
    <text evidence="3">Belongs to the CNOT11 family.</text>
</comment>
<evidence type="ECO:0000256" key="4">
    <source>
        <dbReference type="ARBA" id="ARBA00014872"/>
    </source>
</evidence>
<proteinExistence type="inferred from homology"/>
<evidence type="ECO:0000256" key="6">
    <source>
        <dbReference type="ARBA" id="ARBA00023015"/>
    </source>
</evidence>
<dbReference type="PANTHER" id="PTHR15975:SF0">
    <property type="entry name" value="CCR4-NOT TRANSCRIPTION COMPLEX SUBUNIT 11"/>
    <property type="match status" value="1"/>
</dbReference>
<dbReference type="EMBL" id="JASJQH010000187">
    <property type="protein sequence ID" value="KAK9766121.1"/>
    <property type="molecule type" value="Genomic_DNA"/>
</dbReference>
<protein>
    <recommendedName>
        <fullName evidence="4">CCR4-NOT transcription complex subunit 11</fullName>
    </recommendedName>
</protein>
<evidence type="ECO:0000256" key="3">
    <source>
        <dbReference type="ARBA" id="ARBA00008030"/>
    </source>
</evidence>
<evidence type="ECO:0000256" key="1">
    <source>
        <dbReference type="ARBA" id="ARBA00004123"/>
    </source>
</evidence>
<gene>
    <name evidence="10" type="primary">CNOT11</name>
    <name evidence="10" type="ORF">K7432_005025</name>
</gene>
<evidence type="ECO:0000256" key="2">
    <source>
        <dbReference type="ARBA" id="ARBA00004496"/>
    </source>
</evidence>
<evidence type="ECO:0000256" key="7">
    <source>
        <dbReference type="ARBA" id="ARBA00023158"/>
    </source>
</evidence>
<comment type="subcellular location">
    <subcellularLocation>
        <location evidence="2">Cytoplasm</location>
    </subcellularLocation>
    <subcellularLocation>
        <location evidence="1">Nucleus</location>
    </subcellularLocation>
</comment>
<keyword evidence="6" id="KW-0805">Transcription regulation</keyword>
<dbReference type="Proteomes" id="UP001479436">
    <property type="component" value="Unassembled WGS sequence"/>
</dbReference>
<keyword evidence="9" id="KW-0539">Nucleus</keyword>
<name>A0ABR2WXC6_9FUNG</name>
<keyword evidence="11" id="KW-1185">Reference proteome</keyword>
<keyword evidence="7" id="KW-0943">RNA-mediated gene silencing</keyword>
<dbReference type="PANTHER" id="PTHR15975">
    <property type="entry name" value="CCR4-NOT TRANSCRIPTION COMPLEX SUBUNIT 11"/>
    <property type="match status" value="1"/>
</dbReference>
<evidence type="ECO:0000313" key="10">
    <source>
        <dbReference type="EMBL" id="KAK9766121.1"/>
    </source>
</evidence>
<dbReference type="Pfam" id="PF10155">
    <property type="entry name" value="CNOT11"/>
    <property type="match status" value="1"/>
</dbReference>
<reference evidence="10 11" key="1">
    <citation type="submission" date="2023-04" db="EMBL/GenBank/DDBJ databases">
        <title>Genome of Basidiobolus ranarum AG-B5.</title>
        <authorList>
            <person name="Stajich J.E."/>
            <person name="Carter-House D."/>
            <person name="Gryganskyi A."/>
        </authorList>
    </citation>
    <scope>NUCLEOTIDE SEQUENCE [LARGE SCALE GENOMIC DNA]</scope>
    <source>
        <strain evidence="10 11">AG-B5</strain>
    </source>
</reference>
<comment type="caution">
    <text evidence="10">The sequence shown here is derived from an EMBL/GenBank/DDBJ whole genome shotgun (WGS) entry which is preliminary data.</text>
</comment>
<keyword evidence="8" id="KW-0804">Transcription</keyword>
<accession>A0ABR2WXC6</accession>